<evidence type="ECO:0000313" key="14">
    <source>
        <dbReference type="Proteomes" id="UP001214628"/>
    </source>
</evidence>
<evidence type="ECO:0000256" key="6">
    <source>
        <dbReference type="ARBA" id="ARBA00023098"/>
    </source>
</evidence>
<name>A0AAF0FGA7_9BASI</name>
<comment type="catalytic activity">
    <reaction evidence="9">
        <text>a diacylglycerol + H2O = a monoacylglycerol + a fatty acid + H(+)</text>
        <dbReference type="Rhea" id="RHEA:32731"/>
        <dbReference type="ChEBI" id="CHEBI:15377"/>
        <dbReference type="ChEBI" id="CHEBI:15378"/>
        <dbReference type="ChEBI" id="CHEBI:17408"/>
        <dbReference type="ChEBI" id="CHEBI:18035"/>
        <dbReference type="ChEBI" id="CHEBI:28868"/>
    </reaction>
</comment>
<dbReference type="Gene3D" id="3.40.50.1820">
    <property type="entry name" value="alpha/beta hydrolase"/>
    <property type="match status" value="1"/>
</dbReference>
<protein>
    <recommendedName>
        <fullName evidence="12">Fungal lipase-type domain-containing protein</fullName>
    </recommendedName>
</protein>
<keyword evidence="2" id="KW-0964">Secreted</keyword>
<evidence type="ECO:0000256" key="7">
    <source>
        <dbReference type="ARBA" id="ARBA00023157"/>
    </source>
</evidence>
<sequence>MFRLQTLLLALALALSIVCVNAHSVTPKSSSAQPYDAPTSMPMVSQAAGLTQQTYCPSSKTHIGMRIGDSKLLWEDGDGYLVQRALVYHSESLGIAVAFQGTNIDSLISDLRDVNLPLVPLDSRYSSLAPSGARVHFGFQEAYLELADKTIAAIKRYMKEYNEDRVTVIGHSLGAAMGLTAAVDVEKRVSKGVHKIILFGLPRLGNPIFADFIDKQFGNRLHWTVNGRDWVPSVPPREFGYQHPSKYVWLRPANQTHGEYFPGQENIHGFDNSTPEWLSFDDHQGIYYHTQIGANLGHCPATVGQD</sequence>
<evidence type="ECO:0000256" key="1">
    <source>
        <dbReference type="ARBA" id="ARBA00004613"/>
    </source>
</evidence>
<dbReference type="PANTHER" id="PTHR45856">
    <property type="entry name" value="ALPHA/BETA-HYDROLASES SUPERFAMILY PROTEIN"/>
    <property type="match status" value="1"/>
</dbReference>
<proteinExistence type="inferred from homology"/>
<keyword evidence="6" id="KW-0443">Lipid metabolism</keyword>
<accession>A0AAF0FGA7</accession>
<dbReference type="InterPro" id="IPR002921">
    <property type="entry name" value="Fungal_lipase-type"/>
</dbReference>
<keyword evidence="4" id="KW-0378">Hydrolase</keyword>
<dbReference type="AlphaFoldDB" id="A0AAF0FGA7"/>
<evidence type="ECO:0000256" key="5">
    <source>
        <dbReference type="ARBA" id="ARBA00022963"/>
    </source>
</evidence>
<reference evidence="13" key="1">
    <citation type="submission" date="2023-02" db="EMBL/GenBank/DDBJ databases">
        <title>Mating type loci evolution in Malassezia.</title>
        <authorList>
            <person name="Coelho M.A."/>
        </authorList>
    </citation>
    <scope>NUCLEOTIDE SEQUENCE</scope>
    <source>
        <strain evidence="13">CBS 14136</strain>
    </source>
</reference>
<dbReference type="GO" id="GO:0005576">
    <property type="term" value="C:extracellular region"/>
    <property type="evidence" value="ECO:0007669"/>
    <property type="project" value="UniProtKB-SubCell"/>
</dbReference>
<feature type="chain" id="PRO_5042221912" description="Fungal lipase-type domain-containing protein" evidence="11">
    <location>
        <begin position="23"/>
        <end position="306"/>
    </location>
</feature>
<dbReference type="GO" id="GO:0016042">
    <property type="term" value="P:lipid catabolic process"/>
    <property type="evidence" value="ECO:0007669"/>
    <property type="project" value="UniProtKB-KW"/>
</dbReference>
<keyword evidence="3 11" id="KW-0732">Signal</keyword>
<organism evidence="13 14">
    <name type="scientific">Malassezia psittaci</name>
    <dbReference type="NCBI Taxonomy" id="1821823"/>
    <lineage>
        <taxon>Eukaryota</taxon>
        <taxon>Fungi</taxon>
        <taxon>Dikarya</taxon>
        <taxon>Basidiomycota</taxon>
        <taxon>Ustilaginomycotina</taxon>
        <taxon>Malasseziomycetes</taxon>
        <taxon>Malasseziales</taxon>
        <taxon>Malasseziaceae</taxon>
        <taxon>Malassezia</taxon>
    </lineage>
</organism>
<keyword evidence="5" id="KW-0442">Lipid degradation</keyword>
<dbReference type="InterPro" id="IPR029058">
    <property type="entry name" value="AB_hydrolase_fold"/>
</dbReference>
<gene>
    <name evidence="13" type="ORF">MPSI1_002743</name>
</gene>
<evidence type="ECO:0000256" key="2">
    <source>
        <dbReference type="ARBA" id="ARBA00022525"/>
    </source>
</evidence>
<dbReference type="Pfam" id="PF01764">
    <property type="entry name" value="Lipase_3"/>
    <property type="match status" value="1"/>
</dbReference>
<dbReference type="PANTHER" id="PTHR45856:SF25">
    <property type="entry name" value="FUNGAL LIPASE-LIKE DOMAIN-CONTAINING PROTEIN"/>
    <property type="match status" value="1"/>
</dbReference>
<evidence type="ECO:0000256" key="11">
    <source>
        <dbReference type="SAM" id="SignalP"/>
    </source>
</evidence>
<evidence type="ECO:0000256" key="9">
    <source>
        <dbReference type="ARBA" id="ARBA00047591"/>
    </source>
</evidence>
<comment type="subcellular location">
    <subcellularLocation>
        <location evidence="1">Secreted</location>
    </subcellularLocation>
</comment>
<feature type="domain" description="Fungal lipase-type" evidence="12">
    <location>
        <begin position="97"/>
        <end position="237"/>
    </location>
</feature>
<keyword evidence="14" id="KW-1185">Reference proteome</keyword>
<dbReference type="InterPro" id="IPR051218">
    <property type="entry name" value="Sec_MonoDiacylglyc_Lipase"/>
</dbReference>
<feature type="signal peptide" evidence="11">
    <location>
        <begin position="1"/>
        <end position="22"/>
    </location>
</feature>
<dbReference type="EMBL" id="CP118377">
    <property type="protein sequence ID" value="WFD44078.1"/>
    <property type="molecule type" value="Genomic_DNA"/>
</dbReference>
<dbReference type="Proteomes" id="UP001214628">
    <property type="component" value="Chromosome 3"/>
</dbReference>
<evidence type="ECO:0000256" key="8">
    <source>
        <dbReference type="ARBA" id="ARBA00043996"/>
    </source>
</evidence>
<comment type="similarity">
    <text evidence="8">Belongs to the AB hydrolase superfamily. Lipase family. Class 3 subfamily.</text>
</comment>
<evidence type="ECO:0000256" key="4">
    <source>
        <dbReference type="ARBA" id="ARBA00022801"/>
    </source>
</evidence>
<evidence type="ECO:0000256" key="10">
    <source>
        <dbReference type="ARBA" id="ARBA00048461"/>
    </source>
</evidence>
<dbReference type="CDD" id="cd00519">
    <property type="entry name" value="Lipase_3"/>
    <property type="match status" value="1"/>
</dbReference>
<evidence type="ECO:0000259" key="12">
    <source>
        <dbReference type="Pfam" id="PF01764"/>
    </source>
</evidence>
<keyword evidence="7" id="KW-1015">Disulfide bond</keyword>
<comment type="catalytic activity">
    <reaction evidence="10">
        <text>a monoacylglycerol + H2O = glycerol + a fatty acid + H(+)</text>
        <dbReference type="Rhea" id="RHEA:15245"/>
        <dbReference type="ChEBI" id="CHEBI:15377"/>
        <dbReference type="ChEBI" id="CHEBI:15378"/>
        <dbReference type="ChEBI" id="CHEBI:17408"/>
        <dbReference type="ChEBI" id="CHEBI:17754"/>
        <dbReference type="ChEBI" id="CHEBI:28868"/>
    </reaction>
</comment>
<dbReference type="GO" id="GO:0016787">
    <property type="term" value="F:hydrolase activity"/>
    <property type="evidence" value="ECO:0007669"/>
    <property type="project" value="UniProtKB-KW"/>
</dbReference>
<evidence type="ECO:0000256" key="3">
    <source>
        <dbReference type="ARBA" id="ARBA00022729"/>
    </source>
</evidence>
<dbReference type="SUPFAM" id="SSF53474">
    <property type="entry name" value="alpha/beta-Hydrolases"/>
    <property type="match status" value="1"/>
</dbReference>
<evidence type="ECO:0000313" key="13">
    <source>
        <dbReference type="EMBL" id="WFD44078.1"/>
    </source>
</evidence>